<dbReference type="Proteomes" id="UP000800092">
    <property type="component" value="Unassembled WGS sequence"/>
</dbReference>
<dbReference type="InterPro" id="IPR001708">
    <property type="entry name" value="YidC/ALB3/OXA1/COX18"/>
</dbReference>
<feature type="region of interest" description="Disordered" evidence="10">
    <location>
        <begin position="1"/>
        <end position="42"/>
    </location>
</feature>
<evidence type="ECO:0000256" key="2">
    <source>
        <dbReference type="ARBA" id="ARBA00009877"/>
    </source>
</evidence>
<keyword evidence="8" id="KW-0472">Membrane</keyword>
<dbReference type="AlphaFoldDB" id="A0A6A6HGP0"/>
<keyword evidence="6" id="KW-1133">Transmembrane helix</keyword>
<gene>
    <name evidence="12" type="ORF">EV356DRAFT_481165</name>
</gene>
<proteinExistence type="inferred from homology"/>
<dbReference type="Pfam" id="PF08219">
    <property type="entry name" value="TOM13"/>
    <property type="match status" value="1"/>
</dbReference>
<keyword evidence="3 9" id="KW-0812">Transmembrane</keyword>
<evidence type="ECO:0000256" key="1">
    <source>
        <dbReference type="ARBA" id="ARBA00004448"/>
    </source>
</evidence>
<feature type="region of interest" description="Disordered" evidence="10">
    <location>
        <begin position="574"/>
        <end position="593"/>
    </location>
</feature>
<protein>
    <submittedName>
        <fullName evidence="12">TOM13-domain-containing protein</fullName>
    </submittedName>
</protein>
<sequence>MTSNRPGQTDLSDSSLTMPSDSENYEANNELSDSPPPEEGSPLILYTQPTVWSLVRGAAINLVLPFINGLMLGFGELFAHEIAFNLGCSTRSYRKKTQEWRGVRCVHSIGMTVRGQRRSYNHHFNSSRPSLTPLRSKSSSPQWHRQANLIPSLCSTSLGVRFNSTTPSQTPIPDASSQKYSEPSGSFEQINFDELANFSKDGITMSEHIGFLRELGVEYNWGARATIEWTLEHIHVLSGTPWWLSIVLTTVLFRVMCFPLTMSLSNTSARMAAMGPAITPAREKFQRATLAKDDNMKQEAMREISSAFQSAETHPLKMVLPALVPMWIGISSFNLLRTMSALPVPGFLDGGFLWVQNLTQADPYHILPVVCSGLIYYLLKVCGETGVQTDTFNQRTMKILQIVFPALALVFTNWVPAAVQLTILVATIWGAIQARLLRDPRFRELTGLYPIIKSPPDSGKPHQAPKIRITPTEVKSAARSIVNPLKTYQAPEKPKKTMIQSARGEVEGAISEMKQSLWRTTGGMLGSGTSDTERRTERNLSREFMKKADQYEKKKAAERQDELWIRQAEHKMIRKDNKERRRAQAEMRGTDEI</sequence>
<feature type="region of interest" description="Disordered" evidence="10">
    <location>
        <begin position="121"/>
        <end position="140"/>
    </location>
</feature>
<keyword evidence="7" id="KW-0496">Mitochondrion</keyword>
<comment type="subcellular location">
    <subcellularLocation>
        <location evidence="9">Membrane</location>
        <topology evidence="9">Multi-pass membrane protein</topology>
    </subcellularLocation>
    <subcellularLocation>
        <location evidence="1">Mitochondrion inner membrane</location>
        <topology evidence="1">Multi-pass membrane protein</topology>
    </subcellularLocation>
</comment>
<dbReference type="OrthoDB" id="2148490at2759"/>
<feature type="domain" description="Membrane insertase YidC/Oxa/ALB C-terminal" evidence="11">
    <location>
        <begin position="242"/>
        <end position="436"/>
    </location>
</feature>
<feature type="compositionally biased region" description="Polar residues" evidence="10">
    <location>
        <begin position="1"/>
        <end position="32"/>
    </location>
</feature>
<dbReference type="GO" id="GO:0032979">
    <property type="term" value="P:protein insertion into mitochondrial inner membrane from matrix"/>
    <property type="evidence" value="ECO:0007669"/>
    <property type="project" value="TreeGrafter"/>
</dbReference>
<accession>A0A6A6HGP0</accession>
<dbReference type="InterPro" id="IPR028055">
    <property type="entry name" value="YidC/Oxa/ALB_C"/>
</dbReference>
<keyword evidence="4" id="KW-0999">Mitochondrion inner membrane</keyword>
<evidence type="ECO:0000259" key="11">
    <source>
        <dbReference type="Pfam" id="PF02096"/>
    </source>
</evidence>
<dbReference type="EMBL" id="ML991781">
    <property type="protein sequence ID" value="KAF2237294.1"/>
    <property type="molecule type" value="Genomic_DNA"/>
</dbReference>
<feature type="compositionally biased region" description="Polar residues" evidence="10">
    <location>
        <begin position="122"/>
        <end position="140"/>
    </location>
</feature>
<evidence type="ECO:0000256" key="5">
    <source>
        <dbReference type="ARBA" id="ARBA00022946"/>
    </source>
</evidence>
<dbReference type="GO" id="GO:0005743">
    <property type="term" value="C:mitochondrial inner membrane"/>
    <property type="evidence" value="ECO:0007669"/>
    <property type="project" value="UniProtKB-SubCell"/>
</dbReference>
<dbReference type="GO" id="GO:0032977">
    <property type="term" value="F:membrane insertase activity"/>
    <property type="evidence" value="ECO:0007669"/>
    <property type="project" value="InterPro"/>
</dbReference>
<organism evidence="12 13">
    <name type="scientific">Viridothelium virens</name>
    <name type="common">Speckled blister lichen</name>
    <name type="synonym">Trypethelium virens</name>
    <dbReference type="NCBI Taxonomy" id="1048519"/>
    <lineage>
        <taxon>Eukaryota</taxon>
        <taxon>Fungi</taxon>
        <taxon>Dikarya</taxon>
        <taxon>Ascomycota</taxon>
        <taxon>Pezizomycotina</taxon>
        <taxon>Dothideomycetes</taxon>
        <taxon>Dothideomycetes incertae sedis</taxon>
        <taxon>Trypetheliales</taxon>
        <taxon>Trypetheliaceae</taxon>
        <taxon>Viridothelium</taxon>
    </lineage>
</organism>
<evidence type="ECO:0000256" key="7">
    <source>
        <dbReference type="ARBA" id="ARBA00023128"/>
    </source>
</evidence>
<evidence type="ECO:0000256" key="9">
    <source>
        <dbReference type="RuleBase" id="RU003945"/>
    </source>
</evidence>
<dbReference type="InterPro" id="IPR013262">
    <property type="entry name" value="OMP_MIM1/TOM13_mt"/>
</dbReference>
<keyword evidence="5" id="KW-0809">Transit peptide</keyword>
<evidence type="ECO:0000256" key="4">
    <source>
        <dbReference type="ARBA" id="ARBA00022792"/>
    </source>
</evidence>
<evidence type="ECO:0000313" key="13">
    <source>
        <dbReference type="Proteomes" id="UP000800092"/>
    </source>
</evidence>
<evidence type="ECO:0000256" key="8">
    <source>
        <dbReference type="ARBA" id="ARBA00023136"/>
    </source>
</evidence>
<comment type="similarity">
    <text evidence="2 9">Belongs to the OXA1/ALB3/YidC family.</text>
</comment>
<dbReference type="Pfam" id="PF02096">
    <property type="entry name" value="60KD_IMP"/>
    <property type="match status" value="1"/>
</dbReference>
<evidence type="ECO:0000256" key="6">
    <source>
        <dbReference type="ARBA" id="ARBA00022989"/>
    </source>
</evidence>
<evidence type="ECO:0000256" key="10">
    <source>
        <dbReference type="SAM" id="MobiDB-lite"/>
    </source>
</evidence>
<evidence type="ECO:0000256" key="3">
    <source>
        <dbReference type="ARBA" id="ARBA00022692"/>
    </source>
</evidence>
<dbReference type="PANTHER" id="PTHR12428:SF66">
    <property type="entry name" value="MITOCHONDRIAL INNER MEMBRANE PROTEIN OXA1L"/>
    <property type="match status" value="1"/>
</dbReference>
<name>A0A6A6HGP0_VIRVR</name>
<keyword evidence="13" id="KW-1185">Reference proteome</keyword>
<dbReference type="PANTHER" id="PTHR12428">
    <property type="entry name" value="OXA1"/>
    <property type="match status" value="1"/>
</dbReference>
<reference evidence="12" key="1">
    <citation type="journal article" date="2020" name="Stud. Mycol.">
        <title>101 Dothideomycetes genomes: a test case for predicting lifestyles and emergence of pathogens.</title>
        <authorList>
            <person name="Haridas S."/>
            <person name="Albert R."/>
            <person name="Binder M."/>
            <person name="Bloem J."/>
            <person name="Labutti K."/>
            <person name="Salamov A."/>
            <person name="Andreopoulos B."/>
            <person name="Baker S."/>
            <person name="Barry K."/>
            <person name="Bills G."/>
            <person name="Bluhm B."/>
            <person name="Cannon C."/>
            <person name="Castanera R."/>
            <person name="Culley D."/>
            <person name="Daum C."/>
            <person name="Ezra D."/>
            <person name="Gonzalez J."/>
            <person name="Henrissat B."/>
            <person name="Kuo A."/>
            <person name="Liang C."/>
            <person name="Lipzen A."/>
            <person name="Lutzoni F."/>
            <person name="Magnuson J."/>
            <person name="Mondo S."/>
            <person name="Nolan M."/>
            <person name="Ohm R."/>
            <person name="Pangilinan J."/>
            <person name="Park H.-J."/>
            <person name="Ramirez L."/>
            <person name="Alfaro M."/>
            <person name="Sun H."/>
            <person name="Tritt A."/>
            <person name="Yoshinaga Y."/>
            <person name="Zwiers L.-H."/>
            <person name="Turgeon B."/>
            <person name="Goodwin S."/>
            <person name="Spatafora J."/>
            <person name="Crous P."/>
            <person name="Grigoriev I."/>
        </authorList>
    </citation>
    <scope>NUCLEOTIDE SEQUENCE</scope>
    <source>
        <strain evidence="12">Tuck. ex Michener</strain>
    </source>
</reference>
<dbReference type="CDD" id="cd20069">
    <property type="entry name" value="5TM_Oxa1-like"/>
    <property type="match status" value="1"/>
</dbReference>
<dbReference type="GO" id="GO:0005741">
    <property type="term" value="C:mitochondrial outer membrane"/>
    <property type="evidence" value="ECO:0007669"/>
    <property type="project" value="InterPro"/>
</dbReference>
<evidence type="ECO:0000313" key="12">
    <source>
        <dbReference type="EMBL" id="KAF2237294.1"/>
    </source>
</evidence>